<feature type="compositionally biased region" description="Basic and acidic residues" evidence="1">
    <location>
        <begin position="493"/>
        <end position="508"/>
    </location>
</feature>
<feature type="compositionally biased region" description="Polar residues" evidence="1">
    <location>
        <begin position="535"/>
        <end position="567"/>
    </location>
</feature>
<dbReference type="OrthoDB" id="4366934at2759"/>
<feature type="compositionally biased region" description="Low complexity" evidence="1">
    <location>
        <begin position="509"/>
        <end position="525"/>
    </location>
</feature>
<dbReference type="KEGG" id="ani:ANIA_01827"/>
<dbReference type="RefSeq" id="XP_659431.1">
    <property type="nucleotide sequence ID" value="XM_654339.2"/>
</dbReference>
<dbReference type="VEuPathDB" id="FungiDB:AN1827"/>
<keyword evidence="4" id="KW-1185">Reference proteome</keyword>
<sequence>MKGLHGGIPLAVLAATARAQVQVMGGPGGTDVGNHASIPTENTATNTVNDDFKDDHSFELEHEIEVYPPGHGHHKRVAGGHGPSVISGPSGDDIGNGFAAASVNTFSSEVNEDYKDDHSVDIDKTTIIKPDHKHHHRRGDNFPEVPHKPTVIGGASGDDIGNVADIPTVNEFASSVTESYVDNHSVDVDKNTIVKPHWRRQHSVIDGPSGDDVGNAAFLADVNKISSSFTGKYKDDHSVDVDKTTIVKPGSHHGYQGQEKGEEKGHEKGHEKGDEYDQEKGQEKGDEYDQEKGQEKGDEYDQEKGQKKGDEYGQEKGEGTGQEYGRGFHHPPNKREARGHPSTAIGGPSGNDIGNVVDIPTVNSFTTKFNGHYTDDHSVDVDKAFIVKPHKARALRPGQEDEHGKNDEDVTVIGGPNGKDVGNGFGAANVNAVDTETNESVNDDHSVEVEKTEIIKAGDGHIHPIKPQPEEHGTEHHSGAEEPEPSKPVQQDSHSKSDPECTKVHEVVHTVTRTRTAVETATHTVWPQPAHSEGQEPSHNQYPSAGNPSSPHGQEQGPTAPQYQSEQDGSKHNYPETGSSSWNSKGSEESGEPGHAKGQEQAPSSPQYGGKNDDNNKSNSENGSSWSDSQAPQQFSSSENGKDQQQVPAAPQYQEGNDSSKSDSEGGSSWSNSQAPAQSSNSQYSGQSGTSAQQSPSKDQGQDKSSDEWSSPSSNEEGSYNASPAPAASEVYYGAQSSHAAWESTPTSESHSSHGYSHVQYQPSPTSEGAYHAPATSAITVAEASSFSVIPVHVPSGTPRAHAHGSVVVASSSTPVSSAFRVHNPSVPTGASPEQNHRNSPSPSPSTNGVTEFTGGAGRVAKIEGLCGVLVGVFTLLAFAL</sequence>
<keyword evidence="2" id="KW-0732">Signal</keyword>
<feature type="signal peptide" evidence="2">
    <location>
        <begin position="1"/>
        <end position="19"/>
    </location>
</feature>
<feature type="region of interest" description="Disordered" evidence="1">
    <location>
        <begin position="823"/>
        <end position="853"/>
    </location>
</feature>
<feature type="compositionally biased region" description="Low complexity" evidence="1">
    <location>
        <begin position="617"/>
        <end position="629"/>
    </location>
</feature>
<feature type="compositionally biased region" description="Basic and acidic residues" evidence="1">
    <location>
        <begin position="586"/>
        <end position="598"/>
    </location>
</feature>
<dbReference type="STRING" id="227321.Q5BCA3"/>
<dbReference type="OMA" id="PRDLIKG"/>
<feature type="region of interest" description="Disordered" evidence="1">
    <location>
        <begin position="245"/>
        <end position="352"/>
    </location>
</feature>
<evidence type="ECO:0000256" key="2">
    <source>
        <dbReference type="SAM" id="SignalP"/>
    </source>
</evidence>
<feature type="compositionally biased region" description="Polar residues" evidence="1">
    <location>
        <begin position="826"/>
        <end position="851"/>
    </location>
</feature>
<dbReference type="PANTHER" id="PTHR38796:SF1">
    <property type="entry name" value="ANCHORED PROTEIN, PUTATIVE (AFU_ORTHOLOGUE AFUA_4G09600)-RELATED"/>
    <property type="match status" value="1"/>
</dbReference>
<dbReference type="EMBL" id="BN001307">
    <property type="protein sequence ID" value="CBF85639.1"/>
    <property type="molecule type" value="Genomic_DNA"/>
</dbReference>
<dbReference type="GeneID" id="2874911"/>
<feature type="chain" id="PRO_5030175804" evidence="2">
    <location>
        <begin position="20"/>
        <end position="881"/>
    </location>
</feature>
<accession>C8VPN8</accession>
<feature type="compositionally biased region" description="Polar residues" evidence="1">
    <location>
        <begin position="630"/>
        <end position="647"/>
    </location>
</feature>
<dbReference type="PANTHER" id="PTHR38796">
    <property type="match status" value="1"/>
</dbReference>
<proteinExistence type="predicted"/>
<dbReference type="eggNOG" id="ENOG502S8ES">
    <property type="taxonomic scope" value="Eukaryota"/>
</dbReference>
<feature type="compositionally biased region" description="Low complexity" evidence="1">
    <location>
        <begin position="743"/>
        <end position="754"/>
    </location>
</feature>
<feature type="region of interest" description="Disordered" evidence="1">
    <location>
        <begin position="455"/>
        <end position="772"/>
    </location>
</feature>
<evidence type="ECO:0000313" key="3">
    <source>
        <dbReference type="EMBL" id="CBF85639.1"/>
    </source>
</evidence>
<dbReference type="HOGENOM" id="CLU_326774_0_0_1"/>
<accession>Q5BCA3</accession>
<gene>
    <name evidence="3" type="ORF">ANIA_01827</name>
</gene>
<dbReference type="AlphaFoldDB" id="Q5BCA3"/>
<dbReference type="Proteomes" id="UP000000560">
    <property type="component" value="Chromosome VII"/>
</dbReference>
<reference evidence="4" key="1">
    <citation type="journal article" date="2005" name="Nature">
        <title>Sequencing of Aspergillus nidulans and comparative analysis with A. fumigatus and A. oryzae.</title>
        <authorList>
            <person name="Galagan J.E."/>
            <person name="Calvo S.E."/>
            <person name="Cuomo C."/>
            <person name="Ma L.J."/>
            <person name="Wortman J.R."/>
            <person name="Batzoglou S."/>
            <person name="Lee S.I."/>
            <person name="Basturkmen M."/>
            <person name="Spevak C.C."/>
            <person name="Clutterbuck J."/>
            <person name="Kapitonov V."/>
            <person name="Jurka J."/>
            <person name="Scazzocchio C."/>
            <person name="Farman M."/>
            <person name="Butler J."/>
            <person name="Purcell S."/>
            <person name="Harris S."/>
            <person name="Braus G.H."/>
            <person name="Draht O."/>
            <person name="Busch S."/>
            <person name="D'Enfert C."/>
            <person name="Bouchier C."/>
            <person name="Goldman G.H."/>
            <person name="Bell-Pedersen D."/>
            <person name="Griffiths-Jones S."/>
            <person name="Doonan J.H."/>
            <person name="Yu J."/>
            <person name="Vienken K."/>
            <person name="Pain A."/>
            <person name="Freitag M."/>
            <person name="Selker E.U."/>
            <person name="Archer D.B."/>
            <person name="Penalva M.A."/>
            <person name="Oakley B.R."/>
            <person name="Momany M."/>
            <person name="Tanaka T."/>
            <person name="Kumagai T."/>
            <person name="Asai K."/>
            <person name="Machida M."/>
            <person name="Nierman W.C."/>
            <person name="Denning D.W."/>
            <person name="Caddick M."/>
            <person name="Hynes M."/>
            <person name="Paoletti M."/>
            <person name="Fischer R."/>
            <person name="Miller B."/>
            <person name="Dyer P."/>
            <person name="Sachs M.S."/>
            <person name="Osmani S.A."/>
            <person name="Birren B.W."/>
        </authorList>
    </citation>
    <scope>NUCLEOTIDE SEQUENCE [LARGE SCALE GENOMIC DNA]</scope>
    <source>
        <strain evidence="4">FGSC A4 / ATCC 38163 / CBS 112.46 / NRRL 194 / M139</strain>
    </source>
</reference>
<feature type="compositionally biased region" description="Basic and acidic residues" evidence="1">
    <location>
        <begin position="455"/>
        <end position="480"/>
    </location>
</feature>
<feature type="compositionally biased region" description="Low complexity" evidence="1">
    <location>
        <begin position="665"/>
        <end position="691"/>
    </location>
</feature>
<feature type="compositionally biased region" description="Low complexity" evidence="1">
    <location>
        <begin position="708"/>
        <end position="717"/>
    </location>
</feature>
<dbReference type="InterPro" id="IPR051444">
    <property type="entry name" value="Parasite_Repro/Invasion_Surf"/>
</dbReference>
<protein>
    <submittedName>
        <fullName evidence="3">GPI anchored protein, putative (AFU_orthologue AFUA_4G09600)</fullName>
    </submittedName>
</protein>
<evidence type="ECO:0000256" key="1">
    <source>
        <dbReference type="SAM" id="MobiDB-lite"/>
    </source>
</evidence>
<organism evidence="3 4">
    <name type="scientific">Emericella nidulans (strain FGSC A4 / ATCC 38163 / CBS 112.46 / NRRL 194 / M139)</name>
    <name type="common">Aspergillus nidulans</name>
    <dbReference type="NCBI Taxonomy" id="227321"/>
    <lineage>
        <taxon>Eukaryota</taxon>
        <taxon>Fungi</taxon>
        <taxon>Dikarya</taxon>
        <taxon>Ascomycota</taxon>
        <taxon>Pezizomycotina</taxon>
        <taxon>Eurotiomycetes</taxon>
        <taxon>Eurotiomycetidae</taxon>
        <taxon>Eurotiales</taxon>
        <taxon>Aspergillaceae</taxon>
        <taxon>Aspergillus</taxon>
        <taxon>Aspergillus subgen. Nidulantes</taxon>
    </lineage>
</organism>
<evidence type="ECO:0000313" key="4">
    <source>
        <dbReference type="Proteomes" id="UP000000560"/>
    </source>
</evidence>
<dbReference type="InParanoid" id="Q5BCA3"/>
<name>Q5BCA3_EMENI</name>
<reference evidence="4" key="2">
    <citation type="journal article" date="2009" name="Fungal Genet. Biol.">
        <title>The 2008 update of the Aspergillus nidulans genome annotation: a community effort.</title>
        <authorList>
            <person name="Wortman J.R."/>
            <person name="Gilsenan J.M."/>
            <person name="Joardar V."/>
            <person name="Deegan J."/>
            <person name="Clutterbuck J."/>
            <person name="Andersen M.R."/>
            <person name="Archer D."/>
            <person name="Bencina M."/>
            <person name="Braus G."/>
            <person name="Coutinho P."/>
            <person name="von Dohren H."/>
            <person name="Doonan J."/>
            <person name="Driessen A.J."/>
            <person name="Durek P."/>
            <person name="Espeso E."/>
            <person name="Fekete E."/>
            <person name="Flipphi M."/>
            <person name="Estrada C.G."/>
            <person name="Geysens S."/>
            <person name="Goldman G."/>
            <person name="de Groot P.W."/>
            <person name="Hansen K."/>
            <person name="Harris S.D."/>
            <person name="Heinekamp T."/>
            <person name="Helmstaedt K."/>
            <person name="Henrissat B."/>
            <person name="Hofmann G."/>
            <person name="Homan T."/>
            <person name="Horio T."/>
            <person name="Horiuchi H."/>
            <person name="James S."/>
            <person name="Jones M."/>
            <person name="Karaffa L."/>
            <person name="Karanyi Z."/>
            <person name="Kato M."/>
            <person name="Keller N."/>
            <person name="Kelly D.E."/>
            <person name="Kiel J.A."/>
            <person name="Kim J.M."/>
            <person name="van der Klei I.J."/>
            <person name="Klis F.M."/>
            <person name="Kovalchuk A."/>
            <person name="Krasevec N."/>
            <person name="Kubicek C.P."/>
            <person name="Liu B."/>
            <person name="Maccabe A."/>
            <person name="Meyer V."/>
            <person name="Mirabito P."/>
            <person name="Miskei M."/>
            <person name="Mos M."/>
            <person name="Mullins J."/>
            <person name="Nelson D.R."/>
            <person name="Nielsen J."/>
            <person name="Oakley B.R."/>
            <person name="Osmani S.A."/>
            <person name="Pakula T."/>
            <person name="Paszewski A."/>
            <person name="Paulsen I."/>
            <person name="Pilsyk S."/>
            <person name="Pocsi I."/>
            <person name="Punt P.J."/>
            <person name="Ram A.F."/>
            <person name="Ren Q."/>
            <person name="Robellet X."/>
            <person name="Robson G."/>
            <person name="Seiboth B."/>
            <person name="van Solingen P."/>
            <person name="Specht T."/>
            <person name="Sun J."/>
            <person name="Taheri-Talesh N."/>
            <person name="Takeshita N."/>
            <person name="Ussery D."/>
            <person name="vanKuyk P.A."/>
            <person name="Visser H."/>
            <person name="van de Vondervoort P.J."/>
            <person name="de Vries R.P."/>
            <person name="Walton J."/>
            <person name="Xiang X."/>
            <person name="Xiong Y."/>
            <person name="Zeng A.P."/>
            <person name="Brandt B.W."/>
            <person name="Cornell M.J."/>
            <person name="van den Hondel C.A."/>
            <person name="Visser J."/>
            <person name="Oliver S.G."/>
            <person name="Turner G."/>
        </authorList>
    </citation>
    <scope>GENOME REANNOTATION</scope>
    <source>
        <strain evidence="4">FGSC A4 / ATCC 38163 / CBS 112.46 / NRRL 194 / M139</strain>
    </source>
</reference>
<feature type="compositionally biased region" description="Basic and acidic residues" evidence="1">
    <location>
        <begin position="259"/>
        <end position="318"/>
    </location>
</feature>